<evidence type="ECO:0000256" key="1">
    <source>
        <dbReference type="SAM" id="SignalP"/>
    </source>
</evidence>
<keyword evidence="1" id="KW-0732">Signal</keyword>
<keyword evidence="3" id="KW-1185">Reference proteome</keyword>
<feature type="chain" id="PRO_5015351117" description="DUF4252 domain-containing protein" evidence="1">
    <location>
        <begin position="20"/>
        <end position="175"/>
    </location>
</feature>
<dbReference type="EMBL" id="CP028136">
    <property type="protein sequence ID" value="AVR47053.1"/>
    <property type="molecule type" value="Genomic_DNA"/>
</dbReference>
<evidence type="ECO:0000313" key="3">
    <source>
        <dbReference type="Proteomes" id="UP000241507"/>
    </source>
</evidence>
<feature type="signal peptide" evidence="1">
    <location>
        <begin position="1"/>
        <end position="19"/>
    </location>
</feature>
<evidence type="ECO:0000313" key="2">
    <source>
        <dbReference type="EMBL" id="AVR47053.1"/>
    </source>
</evidence>
<accession>A0A2R3Z9S9</accession>
<reference evidence="3" key="1">
    <citation type="submission" date="2018-03" db="EMBL/GenBank/DDBJ databases">
        <title>Gramella fulva sp. nov., isolated from a dry surface of tidal flat.</title>
        <authorList>
            <person name="Hwang S.H."/>
            <person name="Hwang W.M."/>
            <person name="Kang K."/>
            <person name="Ahn T.-Y."/>
        </authorList>
    </citation>
    <scope>NUCLEOTIDE SEQUENCE [LARGE SCALE GENOMIC DNA]</scope>
    <source>
        <strain evidence="3">SH35</strain>
    </source>
</reference>
<evidence type="ECO:0008006" key="4">
    <source>
        <dbReference type="Google" id="ProtNLM"/>
    </source>
</evidence>
<name>A0A2R3Z9S9_9FLAO</name>
<protein>
    <recommendedName>
        <fullName evidence="4">DUF4252 domain-containing protein</fullName>
    </recommendedName>
</protein>
<organism evidence="2 3">
    <name type="scientific">Christiangramia fulva</name>
    <dbReference type="NCBI Taxonomy" id="2126553"/>
    <lineage>
        <taxon>Bacteria</taxon>
        <taxon>Pseudomonadati</taxon>
        <taxon>Bacteroidota</taxon>
        <taxon>Flavobacteriia</taxon>
        <taxon>Flavobacteriales</taxon>
        <taxon>Flavobacteriaceae</taxon>
        <taxon>Christiangramia</taxon>
    </lineage>
</organism>
<dbReference type="AlphaFoldDB" id="A0A2R3Z9S9"/>
<gene>
    <name evidence="2" type="ORF">C7S20_18365</name>
</gene>
<sequence>MKNLLVLFILFLFFNNNYAQTSYQTFERAGFKVKSNCTFRKNTTFIQMAREKGMNNVLAAYICGENTEDPQIGVIKNINIYDESFNYKDLRPSEYSDFEERYLKQYSSNLSAAGITYYNITYLGVSAIEYSFSQQGLPTKAIVFLKNKKSYLLQLGTRADLDSKFTFFKSGFGIL</sequence>
<dbReference type="Proteomes" id="UP000241507">
    <property type="component" value="Chromosome"/>
</dbReference>
<dbReference type="KEGG" id="grs:C7S20_18365"/>
<proteinExistence type="predicted"/>